<comment type="similarity">
    <text evidence="2">Belongs to the polysaccharide synthase family.</text>
</comment>
<evidence type="ECO:0000256" key="4">
    <source>
        <dbReference type="ARBA" id="ARBA00022692"/>
    </source>
</evidence>
<evidence type="ECO:0000256" key="5">
    <source>
        <dbReference type="ARBA" id="ARBA00022989"/>
    </source>
</evidence>
<dbReference type="Proteomes" id="UP000183174">
    <property type="component" value="Unassembled WGS sequence"/>
</dbReference>
<feature type="transmembrane region" description="Helical" evidence="7">
    <location>
        <begin position="144"/>
        <end position="163"/>
    </location>
</feature>
<evidence type="ECO:0000313" key="8">
    <source>
        <dbReference type="EMBL" id="SCB43200.1"/>
    </source>
</evidence>
<accession>A0A1C3WTC3</accession>
<dbReference type="AlphaFoldDB" id="A0A1C3WTC3"/>
<keyword evidence="3" id="KW-1003">Cell membrane</keyword>
<keyword evidence="6 7" id="KW-0472">Membrane</keyword>
<evidence type="ECO:0000256" key="2">
    <source>
        <dbReference type="ARBA" id="ARBA00007430"/>
    </source>
</evidence>
<sequence length="480" mass="51979">MSLRRAAISSVLWSALENGSIALVSFLSLIIFAKLLSPSDFGVYSIALAVIEVVGIFTNMFFHDALVRQVNATDEHFNSAFTFSIVISIFSFVLLYAAFPFCTLLIDDHRIVAVGRMMAAGLLFSAPAAILSARQARQFGFRLLALRSLLGRIAGATLGILAAFLDFGIWALVAQFLSMTILGTITLVAFSDWRPRLTTKLSPIFDLLEYSFGAVVSLASNFLTKRAFIFFAGTFLGVEQAGFLSLAFRLVDTVWAISATAVSQVLLPTMAHLQQDARRMLQAYETALGLGCLALFPIFCGIGLIAPELVLALFGTKWLPAAEPAFWLGLLVFVQCPRIFCTSLLNVGGQVKTVSAVNLATLIYMALAISLTRLPSIPWALATWCSSEVLNFLLLQYFANRRFGISLTRFVADVAPSSIAACLMIIAVKAARAQIPESGPLLVLALLCCAGFLANLLSLAVFGRKSTLQLARTILMVRAK</sequence>
<evidence type="ECO:0000256" key="1">
    <source>
        <dbReference type="ARBA" id="ARBA00004651"/>
    </source>
</evidence>
<reference evidence="8 9" key="1">
    <citation type="submission" date="2016-08" db="EMBL/GenBank/DDBJ databases">
        <authorList>
            <person name="Seilhamer J.J."/>
        </authorList>
    </citation>
    <scope>NUCLEOTIDE SEQUENCE [LARGE SCALE GENOMIC DNA]</scope>
    <source>
        <strain evidence="8 9">CCBAU 10071</strain>
    </source>
</reference>
<evidence type="ECO:0000313" key="9">
    <source>
        <dbReference type="Proteomes" id="UP000183174"/>
    </source>
</evidence>
<organism evidence="8 9">
    <name type="scientific">Bradyrhizobium yuanmingense</name>
    <dbReference type="NCBI Taxonomy" id="108015"/>
    <lineage>
        <taxon>Bacteria</taxon>
        <taxon>Pseudomonadati</taxon>
        <taxon>Pseudomonadota</taxon>
        <taxon>Alphaproteobacteria</taxon>
        <taxon>Hyphomicrobiales</taxon>
        <taxon>Nitrobacteraceae</taxon>
        <taxon>Bradyrhizobium</taxon>
    </lineage>
</organism>
<dbReference type="GO" id="GO:0005886">
    <property type="term" value="C:plasma membrane"/>
    <property type="evidence" value="ECO:0007669"/>
    <property type="project" value="UniProtKB-SubCell"/>
</dbReference>
<comment type="subcellular location">
    <subcellularLocation>
        <location evidence="1">Cell membrane</location>
        <topology evidence="1">Multi-pass membrane protein</topology>
    </subcellularLocation>
</comment>
<keyword evidence="5 7" id="KW-1133">Transmembrane helix</keyword>
<feature type="transmembrane region" description="Helical" evidence="7">
    <location>
        <begin position="112"/>
        <end position="132"/>
    </location>
</feature>
<protein>
    <submittedName>
        <fullName evidence="8">Membrane protein involved in the export of O-antigen and teichoic acid</fullName>
    </submittedName>
</protein>
<feature type="transmembrane region" description="Helical" evidence="7">
    <location>
        <begin position="440"/>
        <end position="462"/>
    </location>
</feature>
<dbReference type="PANTHER" id="PTHR30250">
    <property type="entry name" value="PST FAMILY PREDICTED COLANIC ACID TRANSPORTER"/>
    <property type="match status" value="1"/>
</dbReference>
<feature type="transmembrane region" description="Helical" evidence="7">
    <location>
        <begin position="12"/>
        <end position="35"/>
    </location>
</feature>
<evidence type="ECO:0000256" key="3">
    <source>
        <dbReference type="ARBA" id="ARBA00022475"/>
    </source>
</evidence>
<dbReference type="PANTHER" id="PTHR30250:SF10">
    <property type="entry name" value="LIPOPOLYSACCHARIDE BIOSYNTHESIS PROTEIN WZXC"/>
    <property type="match status" value="1"/>
</dbReference>
<dbReference type="RefSeq" id="WP_036011231.1">
    <property type="nucleotide sequence ID" value="NZ_FMAE01000007.1"/>
</dbReference>
<dbReference type="InterPro" id="IPR050833">
    <property type="entry name" value="Poly_Biosynth_Transport"/>
</dbReference>
<feature type="transmembrane region" description="Helical" evidence="7">
    <location>
        <begin position="377"/>
        <end position="398"/>
    </location>
</feature>
<feature type="transmembrane region" description="Helical" evidence="7">
    <location>
        <begin position="410"/>
        <end position="428"/>
    </location>
</feature>
<feature type="transmembrane region" description="Helical" evidence="7">
    <location>
        <begin position="326"/>
        <end position="347"/>
    </location>
</feature>
<feature type="transmembrane region" description="Helical" evidence="7">
    <location>
        <begin position="41"/>
        <end position="62"/>
    </location>
</feature>
<feature type="transmembrane region" description="Helical" evidence="7">
    <location>
        <begin position="169"/>
        <end position="190"/>
    </location>
</feature>
<keyword evidence="4 7" id="KW-0812">Transmembrane</keyword>
<evidence type="ECO:0000256" key="7">
    <source>
        <dbReference type="SAM" id="Phobius"/>
    </source>
</evidence>
<dbReference type="Pfam" id="PF13440">
    <property type="entry name" value="Polysacc_synt_3"/>
    <property type="match status" value="1"/>
</dbReference>
<feature type="transmembrane region" description="Helical" evidence="7">
    <location>
        <begin position="283"/>
        <end position="306"/>
    </location>
</feature>
<feature type="transmembrane region" description="Helical" evidence="7">
    <location>
        <begin position="354"/>
        <end position="371"/>
    </location>
</feature>
<proteinExistence type="inferred from homology"/>
<gene>
    <name evidence="8" type="ORF">GA0061099_1007223</name>
</gene>
<evidence type="ECO:0000256" key="6">
    <source>
        <dbReference type="ARBA" id="ARBA00023136"/>
    </source>
</evidence>
<name>A0A1C3WTC3_9BRAD</name>
<dbReference type="EMBL" id="FMAE01000007">
    <property type="protein sequence ID" value="SCB43200.1"/>
    <property type="molecule type" value="Genomic_DNA"/>
</dbReference>
<feature type="transmembrane region" description="Helical" evidence="7">
    <location>
        <begin position="83"/>
        <end position="106"/>
    </location>
</feature>